<evidence type="ECO:0000256" key="3">
    <source>
        <dbReference type="ARBA" id="ARBA00022679"/>
    </source>
</evidence>
<dbReference type="GO" id="GO:0005829">
    <property type="term" value="C:cytosol"/>
    <property type="evidence" value="ECO:0007669"/>
    <property type="project" value="TreeGrafter"/>
</dbReference>
<evidence type="ECO:0000256" key="6">
    <source>
        <dbReference type="ARBA" id="ARBA00022840"/>
    </source>
</evidence>
<keyword evidence="3" id="KW-0808">Transferase</keyword>
<dbReference type="PANTHER" id="PTHR43290">
    <property type="entry name" value="MEVALONATE KINASE"/>
    <property type="match status" value="1"/>
</dbReference>
<keyword evidence="5" id="KW-0418">Kinase</keyword>
<dbReference type="STRING" id="1798401.A2363_00235"/>
<protein>
    <recommendedName>
        <fullName evidence="10">Nudix hydrolase domain-containing protein</fullName>
    </recommendedName>
</protein>
<dbReference type="Proteomes" id="UP000176186">
    <property type="component" value="Unassembled WGS sequence"/>
</dbReference>
<evidence type="ECO:0000256" key="2">
    <source>
        <dbReference type="ARBA" id="ARBA00022516"/>
    </source>
</evidence>
<comment type="caution">
    <text evidence="11">The sequence shown here is derived from an EMBL/GenBank/DDBJ whole genome shotgun (WGS) entry which is preliminary data.</text>
</comment>
<dbReference type="Pfam" id="PF00288">
    <property type="entry name" value="GHMP_kinases_N"/>
    <property type="match status" value="1"/>
</dbReference>
<dbReference type="InterPro" id="IPR014721">
    <property type="entry name" value="Ribsml_uS5_D2-typ_fold_subgr"/>
</dbReference>
<dbReference type="Pfam" id="PF08544">
    <property type="entry name" value="GHMP_kinases_C"/>
    <property type="match status" value="1"/>
</dbReference>
<dbReference type="EMBL" id="MFKE01000020">
    <property type="protein sequence ID" value="OGG34855.1"/>
    <property type="molecule type" value="Genomic_DNA"/>
</dbReference>
<comment type="pathway">
    <text evidence="9">Isoprenoid biosynthesis; isopentenyl diphosphate biosynthesis via mevalonate pathway; isopentenyl diphosphate from (R)-mevalonate: step 1/3.</text>
</comment>
<reference evidence="11 12" key="1">
    <citation type="journal article" date="2016" name="Nat. Commun.">
        <title>Thousands of microbial genomes shed light on interconnected biogeochemical processes in an aquifer system.</title>
        <authorList>
            <person name="Anantharaman K."/>
            <person name="Brown C.T."/>
            <person name="Hug L.A."/>
            <person name="Sharon I."/>
            <person name="Castelle C.J."/>
            <person name="Probst A.J."/>
            <person name="Thomas B.C."/>
            <person name="Singh A."/>
            <person name="Wilkins M.J."/>
            <person name="Karaoz U."/>
            <person name="Brodie E.L."/>
            <person name="Williams K.H."/>
            <person name="Hubbard S.S."/>
            <person name="Banfield J.F."/>
        </authorList>
    </citation>
    <scope>NUCLEOTIDE SEQUENCE [LARGE SCALE GENOMIC DNA]</scope>
</reference>
<evidence type="ECO:0000256" key="7">
    <source>
        <dbReference type="ARBA" id="ARBA00022842"/>
    </source>
</evidence>
<evidence type="ECO:0000313" key="11">
    <source>
        <dbReference type="EMBL" id="OGG34855.1"/>
    </source>
</evidence>
<dbReference type="GO" id="GO:0005524">
    <property type="term" value="F:ATP binding"/>
    <property type="evidence" value="ECO:0007669"/>
    <property type="project" value="UniProtKB-KW"/>
</dbReference>
<accession>A0A1F6BD55</accession>
<dbReference type="GO" id="GO:0004496">
    <property type="term" value="F:mevalonate kinase activity"/>
    <property type="evidence" value="ECO:0007669"/>
    <property type="project" value="InterPro"/>
</dbReference>
<evidence type="ECO:0000313" key="12">
    <source>
        <dbReference type="Proteomes" id="UP000176186"/>
    </source>
</evidence>
<dbReference type="InterPro" id="IPR020568">
    <property type="entry name" value="Ribosomal_Su5_D2-typ_SF"/>
</dbReference>
<sequence>MLLGEHAVVYGYPCIVTAVSERLFVTDGTSSGDTRFLDKAIAAWGDSKTTLSATCAFSGKYGLGSSSAVTVAALKYLRPDAPDPQVFDAAYKIVLDIQGAGSGFDVAAATYGGTLYYIKNKIAEPLAMNDIPLIVGYTGVKADTKTLVEGVAAKRTKEPEKVERIFQAIAKIVEDAKTKMLEGDWERVGRLMDFNQEYLRDLGVSSEKLETLIAAAKHAGAWGAKLSGAGGGDCMIALAPSEKRQAVEEAIIKAGGEVVHLTPNAPGVRMETTDNQDEMFIVVDGNDNILGYKTRFECHRDNSLIHRTVGALIFNRQGQLLLQKRSMTKDMEAGMWGISAAGHVARGQTDEEAVHRELQEELGIDTPLVFFKKFIIENSGESERVALYKGKSDGPFTPDPQEVADIRFFDPREITLFVASKKLVLTDAATKSLQEAGIL</sequence>
<keyword evidence="8" id="KW-0443">Lipid metabolism</keyword>
<keyword evidence="1" id="KW-0963">Cytoplasm</keyword>
<dbReference type="SUPFAM" id="SSF55060">
    <property type="entry name" value="GHMP Kinase, C-terminal domain"/>
    <property type="match status" value="1"/>
</dbReference>
<dbReference type="PANTHER" id="PTHR43290:SF2">
    <property type="entry name" value="MEVALONATE KINASE"/>
    <property type="match status" value="1"/>
</dbReference>
<keyword evidence="7" id="KW-0460">Magnesium</keyword>
<dbReference type="SUPFAM" id="SSF55811">
    <property type="entry name" value="Nudix"/>
    <property type="match status" value="1"/>
</dbReference>
<dbReference type="InterPro" id="IPR015797">
    <property type="entry name" value="NUDIX_hydrolase-like_dom_sf"/>
</dbReference>
<dbReference type="Pfam" id="PF00293">
    <property type="entry name" value="NUDIX"/>
    <property type="match status" value="1"/>
</dbReference>
<evidence type="ECO:0000256" key="1">
    <source>
        <dbReference type="ARBA" id="ARBA00022490"/>
    </source>
</evidence>
<dbReference type="InterPro" id="IPR006205">
    <property type="entry name" value="Mev_gal_kin"/>
</dbReference>
<keyword evidence="6" id="KW-0067">ATP-binding</keyword>
<dbReference type="AlphaFoldDB" id="A0A1F6BD55"/>
<keyword evidence="2" id="KW-0444">Lipid biosynthesis</keyword>
<name>A0A1F6BD55_9BACT</name>
<evidence type="ECO:0000256" key="4">
    <source>
        <dbReference type="ARBA" id="ARBA00022741"/>
    </source>
</evidence>
<dbReference type="CDD" id="cd04692">
    <property type="entry name" value="NUDIX_Hydrolase"/>
    <property type="match status" value="1"/>
</dbReference>
<dbReference type="GO" id="GO:0019287">
    <property type="term" value="P:isopentenyl diphosphate biosynthetic process, mevalonate pathway"/>
    <property type="evidence" value="ECO:0007669"/>
    <property type="project" value="UniProtKB-UniPathway"/>
</dbReference>
<dbReference type="SUPFAM" id="SSF54211">
    <property type="entry name" value="Ribosomal protein S5 domain 2-like"/>
    <property type="match status" value="1"/>
</dbReference>
<dbReference type="PRINTS" id="PR00960">
    <property type="entry name" value="LMBPPROTEIN"/>
</dbReference>
<dbReference type="Gene3D" id="3.90.79.10">
    <property type="entry name" value="Nucleoside Triphosphate Pyrophosphohydrolase"/>
    <property type="match status" value="1"/>
</dbReference>
<evidence type="ECO:0000256" key="8">
    <source>
        <dbReference type="ARBA" id="ARBA00023098"/>
    </source>
</evidence>
<dbReference type="UniPathway" id="UPA00057">
    <property type="reaction ID" value="UER00098"/>
</dbReference>
<dbReference type="Gene3D" id="3.30.70.890">
    <property type="entry name" value="GHMP kinase, C-terminal domain"/>
    <property type="match status" value="1"/>
</dbReference>
<dbReference type="InterPro" id="IPR013750">
    <property type="entry name" value="GHMP_kinase_C_dom"/>
</dbReference>
<dbReference type="Gene3D" id="3.30.230.10">
    <property type="match status" value="2"/>
</dbReference>
<evidence type="ECO:0000256" key="9">
    <source>
        <dbReference type="ARBA" id="ARBA00029438"/>
    </source>
</evidence>
<dbReference type="InterPro" id="IPR006204">
    <property type="entry name" value="GHMP_kinase_N_dom"/>
</dbReference>
<dbReference type="InterPro" id="IPR036554">
    <property type="entry name" value="GHMP_kinase_C_sf"/>
</dbReference>
<dbReference type="InterPro" id="IPR001174">
    <property type="entry name" value="HddA/FKP"/>
</dbReference>
<evidence type="ECO:0000259" key="10">
    <source>
        <dbReference type="PROSITE" id="PS51462"/>
    </source>
</evidence>
<evidence type="ECO:0000256" key="5">
    <source>
        <dbReference type="ARBA" id="ARBA00022777"/>
    </source>
</evidence>
<feature type="domain" description="Nudix hydrolase" evidence="10">
    <location>
        <begin position="304"/>
        <end position="431"/>
    </location>
</feature>
<proteinExistence type="predicted"/>
<organism evidence="11 12">
    <name type="scientific">Candidatus Gottesmanbacteria bacterium RIFOXYB1_FULL_47_11</name>
    <dbReference type="NCBI Taxonomy" id="1798401"/>
    <lineage>
        <taxon>Bacteria</taxon>
        <taxon>Candidatus Gottesmaniibacteriota</taxon>
    </lineage>
</organism>
<dbReference type="PROSITE" id="PS51462">
    <property type="entry name" value="NUDIX"/>
    <property type="match status" value="1"/>
</dbReference>
<dbReference type="InterPro" id="IPR000086">
    <property type="entry name" value="NUDIX_hydrolase_dom"/>
</dbReference>
<gene>
    <name evidence="11" type="ORF">A2363_00235</name>
</gene>
<keyword evidence="4" id="KW-0547">Nucleotide-binding</keyword>